<dbReference type="GO" id="GO:0004622">
    <property type="term" value="F:phosphatidylcholine lysophospholipase activity"/>
    <property type="evidence" value="ECO:0007669"/>
    <property type="project" value="TreeGrafter"/>
</dbReference>
<evidence type="ECO:0000259" key="2">
    <source>
        <dbReference type="Pfam" id="PF13472"/>
    </source>
</evidence>
<dbReference type="Proteomes" id="UP000823862">
    <property type="component" value="Unassembled WGS sequence"/>
</dbReference>
<accession>A0A9D2HVH1</accession>
<evidence type="ECO:0000313" key="4">
    <source>
        <dbReference type="Proteomes" id="UP000823862"/>
    </source>
</evidence>
<keyword evidence="1" id="KW-0732">Signal</keyword>
<dbReference type="SUPFAM" id="SSF52266">
    <property type="entry name" value="SGNH hydrolase"/>
    <property type="match status" value="1"/>
</dbReference>
<organism evidence="3 4">
    <name type="scientific">Candidatus Bacteroides avicola</name>
    <dbReference type="NCBI Taxonomy" id="2838468"/>
    <lineage>
        <taxon>Bacteria</taxon>
        <taxon>Pseudomonadati</taxon>
        <taxon>Bacteroidota</taxon>
        <taxon>Bacteroidia</taxon>
        <taxon>Bacteroidales</taxon>
        <taxon>Bacteroidaceae</taxon>
        <taxon>Bacteroides</taxon>
    </lineage>
</organism>
<dbReference type="Pfam" id="PF13472">
    <property type="entry name" value="Lipase_GDSL_2"/>
    <property type="match status" value="1"/>
</dbReference>
<dbReference type="InterPro" id="IPR013830">
    <property type="entry name" value="SGNH_hydro"/>
</dbReference>
<proteinExistence type="predicted"/>
<reference evidence="3" key="1">
    <citation type="journal article" date="2021" name="PeerJ">
        <title>Extensive microbial diversity within the chicken gut microbiome revealed by metagenomics and culture.</title>
        <authorList>
            <person name="Gilroy R."/>
            <person name="Ravi A."/>
            <person name="Getino M."/>
            <person name="Pursley I."/>
            <person name="Horton D.L."/>
            <person name="Alikhan N.F."/>
            <person name="Baker D."/>
            <person name="Gharbi K."/>
            <person name="Hall N."/>
            <person name="Watson M."/>
            <person name="Adriaenssens E.M."/>
            <person name="Foster-Nyarko E."/>
            <person name="Jarju S."/>
            <person name="Secka A."/>
            <person name="Antonio M."/>
            <person name="Oren A."/>
            <person name="Chaudhuri R.R."/>
            <person name="La Ragione R."/>
            <person name="Hildebrand F."/>
            <person name="Pallen M.J."/>
        </authorList>
    </citation>
    <scope>NUCLEOTIDE SEQUENCE</scope>
    <source>
        <strain evidence="3">ChiHjej12B11-9795</strain>
    </source>
</reference>
<dbReference type="EMBL" id="DWZI01000043">
    <property type="protein sequence ID" value="HJA86260.1"/>
    <property type="molecule type" value="Genomic_DNA"/>
</dbReference>
<dbReference type="InterPro" id="IPR051532">
    <property type="entry name" value="Ester_Hydrolysis_Enzymes"/>
</dbReference>
<dbReference type="PANTHER" id="PTHR30383">
    <property type="entry name" value="THIOESTERASE 1/PROTEASE 1/LYSOPHOSPHOLIPASE L1"/>
    <property type="match status" value="1"/>
</dbReference>
<protein>
    <submittedName>
        <fullName evidence="3">Sialate O-acetylesterase</fullName>
    </submittedName>
</protein>
<dbReference type="Gene3D" id="3.40.50.1110">
    <property type="entry name" value="SGNH hydrolase"/>
    <property type="match status" value="1"/>
</dbReference>
<dbReference type="PANTHER" id="PTHR30383:SF5">
    <property type="entry name" value="SGNH HYDROLASE-TYPE ESTERASE DOMAIN-CONTAINING PROTEIN"/>
    <property type="match status" value="1"/>
</dbReference>
<feature type="chain" id="PRO_5038581320" evidence="1">
    <location>
        <begin position="20"/>
        <end position="228"/>
    </location>
</feature>
<evidence type="ECO:0000313" key="3">
    <source>
        <dbReference type="EMBL" id="HJA86260.1"/>
    </source>
</evidence>
<feature type="signal peptide" evidence="1">
    <location>
        <begin position="1"/>
        <end position="19"/>
    </location>
</feature>
<dbReference type="InterPro" id="IPR036514">
    <property type="entry name" value="SGNH_hydro_sf"/>
</dbReference>
<evidence type="ECO:0000256" key="1">
    <source>
        <dbReference type="SAM" id="SignalP"/>
    </source>
</evidence>
<sequence length="228" mass="25936">MKRWFLTSAFILAGFHLLAQSSPSKYSTYYYQRASLFEVLPATTQDIVFVGNSITDGGEWSELFQNPHIKNRGISGDTTSGVLDRLNSITQGQPAALFLMIGINNIPQGETADTIARGVQRILQGIRKQSPRTRVFVQSLLPVTPRYNKFQEHTRRWQMIPQINEALRQVAQNEKVTYIDLFSHFADEQGQMKAAYTNDGLHLLGSGYLLWKEILTPYITSIMQNYEN</sequence>
<feature type="domain" description="SGNH hydrolase-type esterase" evidence="2">
    <location>
        <begin position="49"/>
        <end position="208"/>
    </location>
</feature>
<gene>
    <name evidence="3" type="ORF">H9950_08765</name>
</gene>
<comment type="caution">
    <text evidence="3">The sequence shown here is derived from an EMBL/GenBank/DDBJ whole genome shotgun (WGS) entry which is preliminary data.</text>
</comment>
<dbReference type="AlphaFoldDB" id="A0A9D2HVH1"/>
<name>A0A9D2HVH1_9BACE</name>
<reference evidence="3" key="2">
    <citation type="submission" date="2021-04" db="EMBL/GenBank/DDBJ databases">
        <authorList>
            <person name="Gilroy R."/>
        </authorList>
    </citation>
    <scope>NUCLEOTIDE SEQUENCE</scope>
    <source>
        <strain evidence="3">ChiHjej12B11-9795</strain>
    </source>
</reference>
<dbReference type="CDD" id="cd01828">
    <property type="entry name" value="sialate_O-acetylesterase_like2"/>
    <property type="match status" value="1"/>
</dbReference>